<dbReference type="SUPFAM" id="SSF53448">
    <property type="entry name" value="Nucleotide-diphospho-sugar transferases"/>
    <property type="match status" value="1"/>
</dbReference>
<organism evidence="2 3">
    <name type="scientific">Fibrobacter intestinalis</name>
    <dbReference type="NCBI Taxonomy" id="28122"/>
    <lineage>
        <taxon>Bacteria</taxon>
        <taxon>Pseudomonadati</taxon>
        <taxon>Fibrobacterota</taxon>
        <taxon>Fibrobacteria</taxon>
        <taxon>Fibrobacterales</taxon>
        <taxon>Fibrobacteraceae</taxon>
        <taxon>Fibrobacter</taxon>
    </lineage>
</organism>
<accession>A0A1M6R219</accession>
<feature type="domain" description="Glycosyltransferase 2-like" evidence="1">
    <location>
        <begin position="9"/>
        <end position="181"/>
    </location>
</feature>
<dbReference type="Pfam" id="PF00535">
    <property type="entry name" value="Glycos_transf_2"/>
    <property type="match status" value="1"/>
</dbReference>
<dbReference type="InterPro" id="IPR050256">
    <property type="entry name" value="Glycosyltransferase_2"/>
</dbReference>
<dbReference type="InterPro" id="IPR029044">
    <property type="entry name" value="Nucleotide-diphossugar_trans"/>
</dbReference>
<keyword evidence="2" id="KW-0808">Transferase</keyword>
<sequence>MEYRRDLYIFIPAYNVEKELAELLKSIPAQVLSRTAEVCIIDDGSSDATLQIAQKFSREEFRTSVHIKSFAENRGYGAVVQCGLSRAKELAELLHVKFAICLHGDGQYASSAIPEMLRVLENSDAVICQGSRMLGNARQGKMPFYKFWGGKFLTFIENLVFADKLTDRHSGLIAYKISFLKTVNLEKLSSSFDIDFELLALADSRHFRIAEVPIPTRYAGEKSHLRVIPYGLRVLKHVFRKWKGEYG</sequence>
<evidence type="ECO:0000313" key="3">
    <source>
        <dbReference type="Proteomes" id="UP000184275"/>
    </source>
</evidence>
<gene>
    <name evidence="2" type="ORF">SAMN05720469_10381</name>
</gene>
<dbReference type="GO" id="GO:0016740">
    <property type="term" value="F:transferase activity"/>
    <property type="evidence" value="ECO:0007669"/>
    <property type="project" value="UniProtKB-KW"/>
</dbReference>
<dbReference type="Gene3D" id="3.90.550.10">
    <property type="entry name" value="Spore Coat Polysaccharide Biosynthesis Protein SpsA, Chain A"/>
    <property type="match status" value="1"/>
</dbReference>
<dbReference type="Proteomes" id="UP000184275">
    <property type="component" value="Unassembled WGS sequence"/>
</dbReference>
<dbReference type="AlphaFoldDB" id="A0A1M6R219"/>
<dbReference type="CDD" id="cd04179">
    <property type="entry name" value="DPM_DPG-synthase_like"/>
    <property type="match status" value="1"/>
</dbReference>
<dbReference type="InterPro" id="IPR001173">
    <property type="entry name" value="Glyco_trans_2-like"/>
</dbReference>
<protein>
    <submittedName>
        <fullName evidence="2">Glycosyltransferase involved in cell wall bisynthesis</fullName>
    </submittedName>
</protein>
<reference evidence="3" key="1">
    <citation type="submission" date="2016-11" db="EMBL/GenBank/DDBJ databases">
        <authorList>
            <person name="Varghese N."/>
            <person name="Submissions S."/>
        </authorList>
    </citation>
    <scope>NUCLEOTIDE SEQUENCE [LARGE SCALE GENOMIC DNA]</scope>
    <source>
        <strain evidence="3">UWOS</strain>
    </source>
</reference>
<dbReference type="EMBL" id="FRAW01000003">
    <property type="protein sequence ID" value="SHK26397.1"/>
    <property type="molecule type" value="Genomic_DNA"/>
</dbReference>
<dbReference type="PANTHER" id="PTHR48090">
    <property type="entry name" value="UNDECAPRENYL-PHOSPHATE 4-DEOXY-4-FORMAMIDO-L-ARABINOSE TRANSFERASE-RELATED"/>
    <property type="match status" value="1"/>
</dbReference>
<proteinExistence type="predicted"/>
<evidence type="ECO:0000313" key="2">
    <source>
        <dbReference type="EMBL" id="SHK26397.1"/>
    </source>
</evidence>
<keyword evidence="3" id="KW-1185">Reference proteome</keyword>
<dbReference type="RefSeq" id="WP_073302397.1">
    <property type="nucleotide sequence ID" value="NZ_FRAW01000003.1"/>
</dbReference>
<evidence type="ECO:0000259" key="1">
    <source>
        <dbReference type="Pfam" id="PF00535"/>
    </source>
</evidence>
<name>A0A1M6R219_9BACT</name>
<dbReference type="PANTHER" id="PTHR48090:SF7">
    <property type="entry name" value="RFBJ PROTEIN"/>
    <property type="match status" value="1"/>
</dbReference>